<feature type="domain" description="ABC transporter" evidence="13">
    <location>
        <begin position="1503"/>
        <end position="1814"/>
    </location>
</feature>
<feature type="domain" description="ABC transporter" evidence="13">
    <location>
        <begin position="1214"/>
        <end position="1426"/>
    </location>
</feature>
<evidence type="ECO:0000256" key="3">
    <source>
        <dbReference type="ARBA" id="ARBA00011054"/>
    </source>
</evidence>
<dbReference type="PROSITE" id="PS50893">
    <property type="entry name" value="ABC_TRANSPORTER_2"/>
    <property type="match status" value="2"/>
</dbReference>
<feature type="compositionally biased region" description="Low complexity" evidence="12">
    <location>
        <begin position="190"/>
        <end position="205"/>
    </location>
</feature>
<dbReference type="PANTHER" id="PTHR19211:SF5">
    <property type="entry name" value="ELONGATION FACTOR 3A-RELATED"/>
    <property type="match status" value="1"/>
</dbReference>
<evidence type="ECO:0000256" key="8">
    <source>
        <dbReference type="ARBA" id="ARBA00022840"/>
    </source>
</evidence>
<keyword evidence="14" id="KW-0640">Prion</keyword>
<dbReference type="CDD" id="cd03221">
    <property type="entry name" value="ABCF_EF-3"/>
    <property type="match status" value="1"/>
</dbReference>
<comment type="caution">
    <text evidence="14">The sequence shown here is derived from an EMBL/GenBank/DDBJ whole genome shotgun (WGS) entry which is preliminary data.</text>
</comment>
<gene>
    <name evidence="14" type="primary">NEW1</name>
    <name evidence="14" type="ORF">AK812_SmicGene38277</name>
</gene>
<dbReference type="InterPro" id="IPR017871">
    <property type="entry name" value="ABC_transporter-like_CS"/>
</dbReference>
<sequence length="1816" mass="199836">MKACLNHVLSMCRVPDTAASMFQVTGDPRIRGLDFGATVGPREAEFQNRASHWGAFAAPPWLWRTMPSGIDAALKSLKVTEPTIDPAEAGLEKCQKIVKEQEFKIRKLKEKMAGIAPTKKNKAEITAVKDQIELLQVDGNYRAALGYVRKLEEEERDKRRAEREKDDEEALAAGLGKKKGPSEPAPKKQAAAASSSTEEATAASSGPFEGDAEVVAVVKSAVEGSDEALAQLQKGAGAGSYKSTIKAEVASIAAGAAELISAKMKRAATRDGALKTVRALTWNPPAVLPALPALLLLLEEAKLKTEPGGTALDLCRHVCKAGPRGSCLPEMVLPVLLAHLGPAAAGKWKVKVACLGLLRDLLAQATASCPRQLGLWMPKVMSSLRDAVGDARKEVKKEAESFLRNMAKDSANMEKAGETLHRMANTTFLNTVDSCAFALLFPTVARAMREQAHEAKMKGVQIVGASVNLIADPVLLQPYLQELMPLLQECLLHPTIGVQHEAAKSFGSLAFGLPEICDRDMVPFLLKTLASAETNDDVSEVERRGAARGLAEVLLARRDLLSGCLHEDVLPRIPSGPTKEAKAGGLQLIQAVASLGAQAFLPHLKRSLPFALNALQEESEVVHKQAVAAVRVLIDEYGATAPHLLLPRMQEALFFEDEESRTRAMDLFFAFCEKISEGMKFGQDFLTMDCLSQFHRHSLLSSIFIARTDDRILQFKKGKEPKEVDVKTLRSAPAQALYIMDADIDVEHGVDCQSLWITSARRHTEHFKKAERFSGQFFMPPWVLEEMLNAEVKALHELNDEVVKERFGIFGGTARLVLERDKTRAENDKERLVEAVQSADALQCLKVSSDMKATSKTTHLLVKIHPKREFSWFDVQLSSPYVRQELVKQNRQDNSAELWKRMREGMITGIGFALFEEAFHQFMQGKSIGKFKLRARCLTADGTGSETTQELQVGLEGVLISGNPAPDIKDGKYYQPRSKKFPAFDSWTSEGVFQLTVAETHDITFNDGGRAMDVTKTQASKIVDALSKKACVGYAYACYRDHHDVRRVATLLWKEKLQSGPKAKAEILPLLLSVLKALQSGHPSQAKAADKASFDSVTAQVGHGGVIFAENAADVETLAEETKEGLAELSFPEPLSKYICSVLISCCMESKTRDGADEAIEEELRPLVDKKDLDAAGSAIAAFGLKSFLDKVFEGVEDQQEEEHISRRSENSLIYLEGLRMMYGGGHMLLKDAILDLRRGRRYGVVGRNGAGKTTLMSTIAARGVSGMSADVKTLHVKPEVLVEASDLNAVQFCSRELKHQEVHDDDMQAALSEVGFPKEMQTKSVNELSGGWRMKLLLASAMMRDCDILLLDEPTNHLDKQSVEWLSNYLRSMTKTTLMVISHDPVFLNKVCTDIIQYSSKRTLEYFEGSAPFLNLRYGMVAETVEEDHKASGGVASAVFDKAEAILLGRHNFDNDAEPEETVEEDHKASGGVASAVFDKASKISFPIPGTLKGHSTSRPVMELKNVYFAYDDDGPMILKDISCKIGLTSRIGIVGANGAGKSTLLNVLCGELLPVPGPDGQSPGEVYKHRNLRLAYIAQQHMFHLAEFMNSTPYVYIQKRYQNGYDEALQRRLMEPANEEEAKRINDLARKYGKYGFEVGSIQSRVVRGNEVLYEVQWKGCDDPKQNTFENLSKLKKLGVVGLAKAYDERLAAQTAGIDQRPLTQKEIVKHLEQFGLDEDMILHRQIGSFSAGQKSKLTLGAAFWTKPHLIALDEPTNYIDMETLDALVQGLARYKGGIIVISHASEFVNQVCTEIWKVEGGGIAERTKQELKK</sequence>
<comment type="similarity">
    <text evidence="3">Belongs to the ABC transporter superfamily. ABCF family. EF3 subfamily.</text>
</comment>
<reference evidence="14 15" key="1">
    <citation type="submission" date="2016-02" db="EMBL/GenBank/DDBJ databases">
        <title>Genome analysis of coral dinoflagellate symbionts highlights evolutionary adaptations to a symbiotic lifestyle.</title>
        <authorList>
            <person name="Aranda M."/>
            <person name="Li Y."/>
            <person name="Liew Y.J."/>
            <person name="Baumgarten S."/>
            <person name="Simakov O."/>
            <person name="Wilson M."/>
            <person name="Piel J."/>
            <person name="Ashoor H."/>
            <person name="Bougouffa S."/>
            <person name="Bajic V.B."/>
            <person name="Ryu T."/>
            <person name="Ravasi T."/>
            <person name="Bayer T."/>
            <person name="Micklem G."/>
            <person name="Kim H."/>
            <person name="Bhak J."/>
            <person name="Lajeunesse T.C."/>
            <person name="Voolstra C.R."/>
        </authorList>
    </citation>
    <scope>NUCLEOTIDE SEQUENCE [LARGE SCALE GENOMIC DNA]</scope>
    <source>
        <strain evidence="14 15">CCMP2467</strain>
    </source>
</reference>
<evidence type="ECO:0000313" key="14">
    <source>
        <dbReference type="EMBL" id="OLP81213.1"/>
    </source>
</evidence>
<evidence type="ECO:0000256" key="4">
    <source>
        <dbReference type="ARBA" id="ARBA00022490"/>
    </source>
</evidence>
<dbReference type="InterPro" id="IPR003593">
    <property type="entry name" value="AAA+_ATPase"/>
</dbReference>
<evidence type="ECO:0000259" key="13">
    <source>
        <dbReference type="PROSITE" id="PS50893"/>
    </source>
</evidence>
<comment type="pathway">
    <text evidence="2">Protein biosynthesis; polypeptide chain elongation.</text>
</comment>
<dbReference type="InterPro" id="IPR027417">
    <property type="entry name" value="P-loop_NTPase"/>
</dbReference>
<evidence type="ECO:0000256" key="1">
    <source>
        <dbReference type="ARBA" id="ARBA00004496"/>
    </source>
</evidence>
<evidence type="ECO:0000256" key="6">
    <source>
        <dbReference type="ARBA" id="ARBA00022741"/>
    </source>
</evidence>
<keyword evidence="8" id="KW-0067">ATP-binding</keyword>
<dbReference type="GO" id="GO:0005737">
    <property type="term" value="C:cytoplasm"/>
    <property type="evidence" value="ECO:0007669"/>
    <property type="project" value="UniProtKB-SubCell"/>
</dbReference>
<dbReference type="PANTHER" id="PTHR19211">
    <property type="entry name" value="ATP-BINDING TRANSPORT PROTEIN-RELATED"/>
    <property type="match status" value="1"/>
</dbReference>
<dbReference type="Pfam" id="PF24987">
    <property type="entry name" value="HEAT_EF3_N"/>
    <property type="match status" value="1"/>
</dbReference>
<dbReference type="InterPro" id="IPR011989">
    <property type="entry name" value="ARM-like"/>
</dbReference>
<dbReference type="PROSITE" id="PS00211">
    <property type="entry name" value="ABC_TRANSPORTER_1"/>
    <property type="match status" value="2"/>
</dbReference>
<dbReference type="Pfam" id="PF24984">
    <property type="entry name" value="HEAT_EF3_GNC1"/>
    <property type="match status" value="1"/>
</dbReference>
<evidence type="ECO:0000256" key="5">
    <source>
        <dbReference type="ARBA" id="ARBA00022737"/>
    </source>
</evidence>
<evidence type="ECO:0000256" key="12">
    <source>
        <dbReference type="SAM" id="MobiDB-lite"/>
    </source>
</evidence>
<evidence type="ECO:0000313" key="15">
    <source>
        <dbReference type="Proteomes" id="UP000186817"/>
    </source>
</evidence>
<comment type="subcellular location">
    <subcellularLocation>
        <location evidence="1">Cytoplasm</location>
    </subcellularLocation>
</comment>
<dbReference type="GO" id="GO:0016887">
    <property type="term" value="F:ATP hydrolysis activity"/>
    <property type="evidence" value="ECO:0007669"/>
    <property type="project" value="InterPro"/>
</dbReference>
<dbReference type="InterPro" id="IPR003439">
    <property type="entry name" value="ABC_transporter-like_ATP-bd"/>
</dbReference>
<dbReference type="OMA" id="ISHASEF"/>
<dbReference type="SUPFAM" id="SSF52540">
    <property type="entry name" value="P-loop containing nucleoside triphosphate hydrolases"/>
    <property type="match status" value="2"/>
</dbReference>
<dbReference type="SMART" id="SM00382">
    <property type="entry name" value="AAA"/>
    <property type="match status" value="2"/>
</dbReference>
<dbReference type="EMBL" id="LSRX01001302">
    <property type="protein sequence ID" value="OLP81213.1"/>
    <property type="molecule type" value="Genomic_DNA"/>
</dbReference>
<organism evidence="14 15">
    <name type="scientific">Symbiodinium microadriaticum</name>
    <name type="common">Dinoflagellate</name>
    <name type="synonym">Zooxanthella microadriatica</name>
    <dbReference type="NCBI Taxonomy" id="2951"/>
    <lineage>
        <taxon>Eukaryota</taxon>
        <taxon>Sar</taxon>
        <taxon>Alveolata</taxon>
        <taxon>Dinophyceae</taxon>
        <taxon>Suessiales</taxon>
        <taxon>Symbiodiniaceae</taxon>
        <taxon>Symbiodinium</taxon>
    </lineage>
</organism>
<name>A0A1Q9CE36_SYMMI</name>
<keyword evidence="14" id="KW-0034">Amyloid</keyword>
<keyword evidence="11" id="KW-0175">Coiled coil</keyword>
<feature type="coiled-coil region" evidence="11">
    <location>
        <begin position="815"/>
        <end position="842"/>
    </location>
</feature>
<dbReference type="Gene3D" id="2.40.50.990">
    <property type="match status" value="1"/>
</dbReference>
<keyword evidence="15" id="KW-1185">Reference proteome</keyword>
<accession>A0A1Q9CE36</accession>
<evidence type="ECO:0000256" key="10">
    <source>
        <dbReference type="ARBA" id="ARBA00049360"/>
    </source>
</evidence>
<keyword evidence="9" id="KW-0648">Protein biosynthesis</keyword>
<comment type="catalytic activity">
    <reaction evidence="10">
        <text>ATP + H2O = ADP + phosphate + H(+)</text>
        <dbReference type="Rhea" id="RHEA:13065"/>
        <dbReference type="ChEBI" id="CHEBI:15377"/>
        <dbReference type="ChEBI" id="CHEBI:15378"/>
        <dbReference type="ChEBI" id="CHEBI:30616"/>
        <dbReference type="ChEBI" id="CHEBI:43474"/>
        <dbReference type="ChEBI" id="CHEBI:456216"/>
    </reaction>
</comment>
<dbReference type="Gene3D" id="3.40.50.300">
    <property type="entry name" value="P-loop containing nucleotide triphosphate hydrolases"/>
    <property type="match status" value="2"/>
</dbReference>
<evidence type="ECO:0000256" key="7">
    <source>
        <dbReference type="ARBA" id="ARBA00022768"/>
    </source>
</evidence>
<keyword evidence="5" id="KW-0677">Repeat</keyword>
<feature type="region of interest" description="Disordered" evidence="12">
    <location>
        <begin position="152"/>
        <end position="207"/>
    </location>
</feature>
<evidence type="ECO:0000256" key="2">
    <source>
        <dbReference type="ARBA" id="ARBA00004815"/>
    </source>
</evidence>
<dbReference type="InterPro" id="IPR047038">
    <property type="entry name" value="eEF3_chromodomain-like_sf"/>
</dbReference>
<dbReference type="InterPro" id="IPR016024">
    <property type="entry name" value="ARM-type_fold"/>
</dbReference>
<dbReference type="GO" id="GO:0005524">
    <property type="term" value="F:ATP binding"/>
    <property type="evidence" value="ECO:0007669"/>
    <property type="project" value="UniProtKB-KW"/>
</dbReference>
<dbReference type="Gene3D" id="1.25.10.10">
    <property type="entry name" value="Leucine-rich Repeat Variant"/>
    <property type="match status" value="2"/>
</dbReference>
<dbReference type="GO" id="GO:0003746">
    <property type="term" value="F:translation elongation factor activity"/>
    <property type="evidence" value="ECO:0007669"/>
    <property type="project" value="UniProtKB-KW"/>
</dbReference>
<dbReference type="Pfam" id="PF00005">
    <property type="entry name" value="ABC_tran"/>
    <property type="match status" value="2"/>
</dbReference>
<keyword evidence="7" id="KW-0251">Elongation factor</keyword>
<keyword evidence="6" id="KW-0547">Nucleotide-binding</keyword>
<dbReference type="Proteomes" id="UP000186817">
    <property type="component" value="Unassembled WGS sequence"/>
</dbReference>
<dbReference type="SUPFAM" id="SSF48371">
    <property type="entry name" value="ARM repeat"/>
    <property type="match status" value="1"/>
</dbReference>
<proteinExistence type="inferred from homology"/>
<keyword evidence="4" id="KW-0963">Cytoplasm</keyword>
<evidence type="ECO:0000256" key="11">
    <source>
        <dbReference type="SAM" id="Coils"/>
    </source>
</evidence>
<dbReference type="InterPro" id="IPR050611">
    <property type="entry name" value="ABCF"/>
</dbReference>
<evidence type="ECO:0000256" key="9">
    <source>
        <dbReference type="ARBA" id="ARBA00022917"/>
    </source>
</evidence>
<dbReference type="CDD" id="cd00024">
    <property type="entry name" value="CD_CSD"/>
    <property type="match status" value="1"/>
</dbReference>
<protein>
    <submittedName>
        <fullName evidence="14">[NU+] prion formation protein 1</fullName>
    </submittedName>
</protein>
<feature type="compositionally biased region" description="Basic and acidic residues" evidence="12">
    <location>
        <begin position="152"/>
        <end position="164"/>
    </location>
</feature>
<dbReference type="OrthoDB" id="2110130at2759"/>